<name>A0A143DDG7_9PROT</name>
<keyword evidence="1" id="KW-0732">Signal</keyword>
<sequence length="369" mass="39359">MPLTKSRILVLGVTVFLSGCSFANDALFPSLESNHSSGTVVTRGDDVAEPVPLVSDADLSDGVSGGTFVGQKVQTFRGELGQLQSAVRRRGEELQQLRAAIVSDSKAYHETVASISARLQVGSTPGNPVLQRQWSGAQKQLDGISASITAMNRLASHVSSDSAMGAYLIDSINAAYGLSGAVEDDHRQLRMLQDQTNQTMVLFERLLSDLSQDISRQQSYLASERSNLNTLALGVKSGQLYGAALGSRASSRANAMALSSAFSMPADKAKRRPLVVIRFDRPNVEYQQPLYQAVSQALERKPTAVFDIIAVSPADGNPGQAAVAATSVRRNAEQVIRTLSDMGLGSDRTRLTTSASNDVSGGEVQVFVR</sequence>
<keyword evidence="3" id="KW-1185">Reference proteome</keyword>
<evidence type="ECO:0000313" key="2">
    <source>
        <dbReference type="EMBL" id="AMW34580.1"/>
    </source>
</evidence>
<feature type="chain" id="PRO_5044368595" description="OmpA-like domain-containing protein" evidence="1">
    <location>
        <begin position="24"/>
        <end position="369"/>
    </location>
</feature>
<dbReference type="RefSeq" id="WP_066134043.1">
    <property type="nucleotide sequence ID" value="NZ_CP014525.1"/>
</dbReference>
<organism evidence="2 3">
    <name type="scientific">Haematospirillum jordaniae</name>
    <dbReference type="NCBI Taxonomy" id="1549855"/>
    <lineage>
        <taxon>Bacteria</taxon>
        <taxon>Pseudomonadati</taxon>
        <taxon>Pseudomonadota</taxon>
        <taxon>Alphaproteobacteria</taxon>
        <taxon>Rhodospirillales</taxon>
        <taxon>Novispirillaceae</taxon>
        <taxon>Haematospirillum</taxon>
    </lineage>
</organism>
<dbReference type="AlphaFoldDB" id="A0A143DDG7"/>
<feature type="signal peptide" evidence="1">
    <location>
        <begin position="1"/>
        <end position="23"/>
    </location>
</feature>
<dbReference type="Proteomes" id="UP000076066">
    <property type="component" value="Chromosome"/>
</dbReference>
<dbReference type="KEGG" id="hjo:AY555_04590"/>
<dbReference type="EMBL" id="CP014525">
    <property type="protein sequence ID" value="AMW34580.1"/>
    <property type="molecule type" value="Genomic_DNA"/>
</dbReference>
<evidence type="ECO:0000256" key="1">
    <source>
        <dbReference type="SAM" id="SignalP"/>
    </source>
</evidence>
<gene>
    <name evidence="2" type="ORF">AY555_04590</name>
</gene>
<dbReference type="OrthoDB" id="8435006at2"/>
<dbReference type="PROSITE" id="PS51257">
    <property type="entry name" value="PROKAR_LIPOPROTEIN"/>
    <property type="match status" value="1"/>
</dbReference>
<protein>
    <recommendedName>
        <fullName evidence="4">OmpA-like domain-containing protein</fullName>
    </recommendedName>
</protein>
<reference evidence="2 3" key="1">
    <citation type="submission" date="2016-02" db="EMBL/GenBank/DDBJ databases">
        <title>Complete Genome of H5569, the type strain of the newly described species Haematospirillium jordaniae.</title>
        <authorList>
            <person name="Nicholson A.C."/>
            <person name="Humrighouse B.W."/>
            <person name="Loparov V."/>
            <person name="McQuiston J.R."/>
        </authorList>
    </citation>
    <scope>NUCLEOTIDE SEQUENCE [LARGE SCALE GENOMIC DNA]</scope>
    <source>
        <strain evidence="2 3">H5569</strain>
    </source>
</reference>
<evidence type="ECO:0000313" key="3">
    <source>
        <dbReference type="Proteomes" id="UP000076066"/>
    </source>
</evidence>
<dbReference type="GeneID" id="53316428"/>
<accession>A0A143DDG7</accession>
<proteinExistence type="predicted"/>
<evidence type="ECO:0008006" key="4">
    <source>
        <dbReference type="Google" id="ProtNLM"/>
    </source>
</evidence>
<dbReference type="STRING" id="1549855.AY555_04590"/>